<accession>A0A1T4VTY2</accession>
<dbReference type="PANTHER" id="PTHR47683:SF2">
    <property type="entry name" value="RNA-BINDING S4 DOMAIN-CONTAINING PROTEIN"/>
    <property type="match status" value="1"/>
</dbReference>
<evidence type="ECO:0000259" key="5">
    <source>
        <dbReference type="Pfam" id="PF00849"/>
    </source>
</evidence>
<dbReference type="InterPro" id="IPR020094">
    <property type="entry name" value="TruA/RsuA/RluB/E/F_N"/>
</dbReference>
<dbReference type="InterPro" id="IPR020103">
    <property type="entry name" value="PsdUridine_synth_cat_dom_sf"/>
</dbReference>
<name>A0A1T4VTY2_9FIRM</name>
<dbReference type="FunFam" id="3.30.70.1560:FF:000002">
    <property type="entry name" value="Pseudouridine synthase"/>
    <property type="match status" value="1"/>
</dbReference>
<evidence type="ECO:0000256" key="2">
    <source>
        <dbReference type="ARBA" id="ARBA00023235"/>
    </source>
</evidence>
<dbReference type="InterPro" id="IPR050343">
    <property type="entry name" value="RsuA_PseudoU_synthase"/>
</dbReference>
<dbReference type="InterPro" id="IPR042092">
    <property type="entry name" value="PsdUridine_s_RsuA/RluB/E/F_cat"/>
</dbReference>
<evidence type="ECO:0000313" key="8">
    <source>
        <dbReference type="Proteomes" id="UP000190814"/>
    </source>
</evidence>
<dbReference type="Proteomes" id="UP000190814">
    <property type="component" value="Unassembled WGS sequence"/>
</dbReference>
<keyword evidence="8" id="KW-1185">Reference proteome</keyword>
<sequence length="238" mass="27304">MENRLIRLNKFFSEIGYCSRREADRLIDEGRVTIDDRDVLMGEKINLDDYESGKIKVTVDGKVISDTKMEQIVIAYNKPVGIECTNDLNNKDNIIKAIGFDKKLVYLGRLDKNSHGLILLTTDGELVNKIMRSRNNKEKEYVVHVSKPITDEFLEGMRSGVPILDTVTKECKVTKLTETSFNIILTQGLNRQIRRMCDYFGYTVSDLKRVRVCNIKLGKLKSGTYRVLSKEEVEELVK</sequence>
<dbReference type="OrthoDB" id="9807213at2"/>
<dbReference type="InterPro" id="IPR018496">
    <property type="entry name" value="PsdUridine_synth_RsuA/RluB_CS"/>
</dbReference>
<dbReference type="GO" id="GO:0000455">
    <property type="term" value="P:enzyme-directed rRNA pseudouridine synthesis"/>
    <property type="evidence" value="ECO:0007669"/>
    <property type="project" value="UniProtKB-ARBA"/>
</dbReference>
<dbReference type="RefSeq" id="WP_078766423.1">
    <property type="nucleotide sequence ID" value="NZ_FUXZ01000009.1"/>
</dbReference>
<dbReference type="SUPFAM" id="SSF55120">
    <property type="entry name" value="Pseudouridine synthase"/>
    <property type="match status" value="1"/>
</dbReference>
<dbReference type="InterPro" id="IPR036986">
    <property type="entry name" value="S4_RNA-bd_sf"/>
</dbReference>
<dbReference type="PROSITE" id="PS50889">
    <property type="entry name" value="S4"/>
    <property type="match status" value="1"/>
</dbReference>
<dbReference type="EMBL" id="FUXZ01000009">
    <property type="protein sequence ID" value="SKA68288.1"/>
    <property type="molecule type" value="Genomic_DNA"/>
</dbReference>
<dbReference type="InterPro" id="IPR000748">
    <property type="entry name" value="PsdUridine_synth_RsuA/RluB/E/F"/>
</dbReference>
<evidence type="ECO:0000313" key="7">
    <source>
        <dbReference type="EMBL" id="SKA68288.1"/>
    </source>
</evidence>
<dbReference type="GO" id="GO:0003723">
    <property type="term" value="F:RNA binding"/>
    <property type="evidence" value="ECO:0007669"/>
    <property type="project" value="UniProtKB-KW"/>
</dbReference>
<dbReference type="Gene3D" id="3.30.70.1560">
    <property type="entry name" value="Alpha-L RNA-binding motif"/>
    <property type="match status" value="1"/>
</dbReference>
<dbReference type="Pfam" id="PF00849">
    <property type="entry name" value="PseudoU_synth_2"/>
    <property type="match status" value="1"/>
</dbReference>
<dbReference type="InterPro" id="IPR002942">
    <property type="entry name" value="S4_RNA-bd"/>
</dbReference>
<dbReference type="SUPFAM" id="SSF55174">
    <property type="entry name" value="Alpha-L RNA-binding motif"/>
    <property type="match status" value="1"/>
</dbReference>
<dbReference type="Pfam" id="PF01479">
    <property type="entry name" value="S4"/>
    <property type="match status" value="1"/>
</dbReference>
<organism evidence="7 8">
    <name type="scientific">Eubacterium uniforme</name>
    <dbReference type="NCBI Taxonomy" id="39495"/>
    <lineage>
        <taxon>Bacteria</taxon>
        <taxon>Bacillati</taxon>
        <taxon>Bacillota</taxon>
        <taxon>Clostridia</taxon>
        <taxon>Eubacteriales</taxon>
        <taxon>Eubacteriaceae</taxon>
        <taxon>Eubacterium</taxon>
    </lineage>
</organism>
<dbReference type="GO" id="GO:0120159">
    <property type="term" value="F:rRNA pseudouridine synthase activity"/>
    <property type="evidence" value="ECO:0007669"/>
    <property type="project" value="UniProtKB-ARBA"/>
</dbReference>
<dbReference type="PROSITE" id="PS01149">
    <property type="entry name" value="PSI_RSU"/>
    <property type="match status" value="1"/>
</dbReference>
<protein>
    <recommendedName>
        <fullName evidence="4">Pseudouridine synthase</fullName>
        <ecNumber evidence="4">5.4.99.-</ecNumber>
    </recommendedName>
</protein>
<keyword evidence="3" id="KW-0694">RNA-binding</keyword>
<dbReference type="Gene3D" id="3.10.290.10">
    <property type="entry name" value="RNA-binding S4 domain"/>
    <property type="match status" value="1"/>
</dbReference>
<feature type="domain" description="Pseudouridine synthase RsuA/RluA-like" evidence="5">
    <location>
        <begin position="73"/>
        <end position="197"/>
    </location>
</feature>
<evidence type="ECO:0000256" key="3">
    <source>
        <dbReference type="PROSITE-ProRule" id="PRU00182"/>
    </source>
</evidence>
<reference evidence="7 8" key="1">
    <citation type="submission" date="2017-02" db="EMBL/GenBank/DDBJ databases">
        <authorList>
            <person name="Peterson S.W."/>
        </authorList>
    </citation>
    <scope>NUCLEOTIDE SEQUENCE [LARGE SCALE GENOMIC DNA]</scope>
    <source>
        <strain evidence="7 8">ATCC 35992</strain>
    </source>
</reference>
<dbReference type="CDD" id="cd00165">
    <property type="entry name" value="S4"/>
    <property type="match status" value="1"/>
</dbReference>
<feature type="domain" description="RNA-binding S4" evidence="6">
    <location>
        <begin position="7"/>
        <end position="37"/>
    </location>
</feature>
<dbReference type="PANTHER" id="PTHR47683">
    <property type="entry name" value="PSEUDOURIDINE SYNTHASE FAMILY PROTEIN-RELATED"/>
    <property type="match status" value="1"/>
</dbReference>
<dbReference type="AlphaFoldDB" id="A0A1T4VTY2"/>
<evidence type="ECO:0000256" key="4">
    <source>
        <dbReference type="RuleBase" id="RU003887"/>
    </source>
</evidence>
<proteinExistence type="inferred from homology"/>
<comment type="similarity">
    <text evidence="1 4">Belongs to the pseudouridine synthase RsuA family.</text>
</comment>
<evidence type="ECO:0000259" key="6">
    <source>
        <dbReference type="Pfam" id="PF01479"/>
    </source>
</evidence>
<dbReference type="Gene3D" id="3.30.70.580">
    <property type="entry name" value="Pseudouridine synthase I, catalytic domain, N-terminal subdomain"/>
    <property type="match status" value="1"/>
</dbReference>
<dbReference type="InterPro" id="IPR006145">
    <property type="entry name" value="PsdUridine_synth_RsuA/RluA"/>
</dbReference>
<keyword evidence="2 4" id="KW-0413">Isomerase</keyword>
<dbReference type="NCBIfam" id="TIGR00093">
    <property type="entry name" value="pseudouridine synthase"/>
    <property type="match status" value="1"/>
</dbReference>
<evidence type="ECO:0000256" key="1">
    <source>
        <dbReference type="ARBA" id="ARBA00008348"/>
    </source>
</evidence>
<dbReference type="EC" id="5.4.99.-" evidence="4"/>
<dbReference type="STRING" id="39495.SAMN02745111_01562"/>
<gene>
    <name evidence="7" type="ORF">SAMN02745111_01562</name>
</gene>